<protein>
    <submittedName>
        <fullName evidence="1">Histidine phosphatase family protein</fullName>
    </submittedName>
</protein>
<dbReference type="EMBL" id="CP118101">
    <property type="protein sequence ID" value="WDH84653.1"/>
    <property type="molecule type" value="Genomic_DNA"/>
</dbReference>
<keyword evidence="4" id="KW-1185">Reference proteome</keyword>
<dbReference type="Proteomes" id="UP001220962">
    <property type="component" value="Chromosome"/>
</dbReference>
<evidence type="ECO:0000313" key="3">
    <source>
        <dbReference type="Proteomes" id="UP001220962"/>
    </source>
</evidence>
<reference evidence="1 4" key="1">
    <citation type="submission" date="2023-02" db="EMBL/GenBank/DDBJ databases">
        <title>Pathogen: clinical or host-associated sample.</title>
        <authorList>
            <person name="Hergert J."/>
            <person name="Casey R."/>
            <person name="Wagner J."/>
            <person name="Young E.L."/>
            <person name="Oakeson K.F."/>
        </authorList>
    </citation>
    <scope>NUCLEOTIDE SEQUENCE</scope>
    <source>
        <strain evidence="2 4">2022CK-00829</strain>
        <strain evidence="1">2022CK-00830</strain>
    </source>
</reference>
<dbReference type="RefSeq" id="WP_238546250.1">
    <property type="nucleotide sequence ID" value="NZ_CP118101.1"/>
</dbReference>
<evidence type="ECO:0000313" key="2">
    <source>
        <dbReference type="EMBL" id="WDI04336.1"/>
    </source>
</evidence>
<dbReference type="SMART" id="SM00855">
    <property type="entry name" value="PGAM"/>
    <property type="match status" value="1"/>
</dbReference>
<dbReference type="SUPFAM" id="SSF53254">
    <property type="entry name" value="Phosphoglycerate mutase-like"/>
    <property type="match status" value="1"/>
</dbReference>
<dbReference type="GO" id="GO:0016791">
    <property type="term" value="F:phosphatase activity"/>
    <property type="evidence" value="ECO:0007669"/>
    <property type="project" value="TreeGrafter"/>
</dbReference>
<dbReference type="Proteomes" id="UP001221519">
    <property type="component" value="Chromosome"/>
</dbReference>
<dbReference type="AlphaFoldDB" id="A0AAX3N629"/>
<dbReference type="GO" id="GO:0005737">
    <property type="term" value="C:cytoplasm"/>
    <property type="evidence" value="ECO:0007669"/>
    <property type="project" value="TreeGrafter"/>
</dbReference>
<name>A0AAX3N629_9BACL</name>
<sequence length="196" mass="22420">MSSGRTELYMVRHAESPFIFGEERTRGLSDKGAAHAQELAHIFASIPVHLVISSPYTRAVETVNPIAKSKGLEVVLHEELKERRIEGPDHRSDWEVLERAIKASFEDLDYALDGGESTRQMQQRAIPIIERILEEYSEKSIILGTHGNIMVAIMNYYDSQYGYDFWAGTSKPDIYRLEFESKRLVQVECLWEKVTG</sequence>
<dbReference type="PANTHER" id="PTHR48100:SF59">
    <property type="entry name" value="ADENOSYLCOBALAMIN_ALPHA-RIBAZOLE PHOSPHATASE"/>
    <property type="match status" value="1"/>
</dbReference>
<proteinExistence type="predicted"/>
<dbReference type="InterPro" id="IPR029033">
    <property type="entry name" value="His_PPase_superfam"/>
</dbReference>
<dbReference type="CDD" id="cd07067">
    <property type="entry name" value="HP_PGM_like"/>
    <property type="match status" value="1"/>
</dbReference>
<organism evidence="1 3">
    <name type="scientific">Paenibacillus urinalis</name>
    <dbReference type="NCBI Taxonomy" id="521520"/>
    <lineage>
        <taxon>Bacteria</taxon>
        <taxon>Bacillati</taxon>
        <taxon>Bacillota</taxon>
        <taxon>Bacilli</taxon>
        <taxon>Bacillales</taxon>
        <taxon>Paenibacillaceae</taxon>
        <taxon>Paenibacillus</taxon>
    </lineage>
</organism>
<evidence type="ECO:0000313" key="4">
    <source>
        <dbReference type="Proteomes" id="UP001221519"/>
    </source>
</evidence>
<accession>A0AAX3N629</accession>
<gene>
    <name evidence="1" type="ORF">PUW23_10755</name>
    <name evidence="2" type="ORF">PUW25_10440</name>
</gene>
<dbReference type="PANTHER" id="PTHR48100">
    <property type="entry name" value="BROAD-SPECIFICITY PHOSPHATASE YOR283W-RELATED"/>
    <property type="match status" value="1"/>
</dbReference>
<dbReference type="Pfam" id="PF00300">
    <property type="entry name" value="His_Phos_1"/>
    <property type="match status" value="1"/>
</dbReference>
<dbReference type="InterPro" id="IPR050275">
    <property type="entry name" value="PGM_Phosphatase"/>
</dbReference>
<dbReference type="Gene3D" id="3.40.50.1240">
    <property type="entry name" value="Phosphoglycerate mutase-like"/>
    <property type="match status" value="1"/>
</dbReference>
<evidence type="ECO:0000313" key="1">
    <source>
        <dbReference type="EMBL" id="WDH84653.1"/>
    </source>
</evidence>
<dbReference type="EMBL" id="CP118108">
    <property type="protein sequence ID" value="WDI04336.1"/>
    <property type="molecule type" value="Genomic_DNA"/>
</dbReference>
<dbReference type="InterPro" id="IPR013078">
    <property type="entry name" value="His_Pase_superF_clade-1"/>
</dbReference>